<dbReference type="SUPFAM" id="SSF140683">
    <property type="entry name" value="SP0561-like"/>
    <property type="match status" value="1"/>
</dbReference>
<dbReference type="Pfam" id="PF13343">
    <property type="entry name" value="SBP_bac_6"/>
    <property type="match status" value="1"/>
</dbReference>
<proteinExistence type="predicted"/>
<dbReference type="GO" id="GO:0015888">
    <property type="term" value="P:thiamine transport"/>
    <property type="evidence" value="ECO:0007669"/>
    <property type="project" value="TreeGrafter"/>
</dbReference>
<evidence type="ECO:0000313" key="4">
    <source>
        <dbReference type="Proteomes" id="UP000664218"/>
    </source>
</evidence>
<dbReference type="GO" id="GO:0030288">
    <property type="term" value="C:outer membrane-bounded periplasmic space"/>
    <property type="evidence" value="ECO:0007669"/>
    <property type="project" value="TreeGrafter"/>
</dbReference>
<gene>
    <name evidence="3" type="ORF">J3A84_00825</name>
</gene>
<keyword evidence="1" id="KW-0732">Signal</keyword>
<dbReference type="InterPro" id="IPR015077">
    <property type="entry name" value="DUF1858"/>
</dbReference>
<keyword evidence="4" id="KW-1185">Reference proteome</keyword>
<dbReference type="InterPro" id="IPR038062">
    <property type="entry name" value="ScdA-like_N_sf"/>
</dbReference>
<dbReference type="PANTHER" id="PTHR30006">
    <property type="entry name" value="THIAMINE-BINDING PERIPLASMIC PROTEIN-RELATED"/>
    <property type="match status" value="1"/>
</dbReference>
<dbReference type="PANTHER" id="PTHR30006:SF2">
    <property type="entry name" value="ABC TRANSPORTER SUBSTRATE-BINDING PROTEIN"/>
    <property type="match status" value="1"/>
</dbReference>
<evidence type="ECO:0000313" key="3">
    <source>
        <dbReference type="EMBL" id="MBO1263582.1"/>
    </source>
</evidence>
<accession>A0A939H3N0</accession>
<sequence length="406" mass="46731">MDRINIDHKDSLFQVTESYKDALDLLISLGFDNLKDEERRRTLGKLVTIGDSLKSKGISLNAFIEQLEERTALSEGSVKGVSNQEDTVHMAGVLPCPVRVPLLETFEEWHSSQSLGYHLEYELKAASMGIGWLEESLKSEEIEKLPDVFISAGFDMFFDKKLFGKYKSRDLFEDLMDFEHYNEDFESESLRLRDPKKQYSMIGVVPAVFLVNVKELGDRKMPRSWEDVLKDEFRNSISLPVSDFDLFNAILLNIYKIYGDEGIVRLGRNMQRSMHPSEMVKSHAKLLERPSVTIMPYFFTKMVKKGGPMEAVWPEDGAIMSPIFLLTKKEKKEKLKPIVDFLSSKGVGEILSHNGRFPSTNPEVDNRISKENGYMWLGWDFIEEHDLTQLIRRCEDLFNQAMKGEI</sequence>
<dbReference type="EMBL" id="JAFNJU010000001">
    <property type="protein sequence ID" value="MBO1263582.1"/>
    <property type="molecule type" value="Genomic_DNA"/>
</dbReference>
<organism evidence="3 4">
    <name type="scientific">Proteiniclasticum aestuarii</name>
    <dbReference type="NCBI Taxonomy" id="2817862"/>
    <lineage>
        <taxon>Bacteria</taxon>
        <taxon>Bacillati</taxon>
        <taxon>Bacillota</taxon>
        <taxon>Clostridia</taxon>
        <taxon>Eubacteriales</taxon>
        <taxon>Clostridiaceae</taxon>
        <taxon>Proteiniclasticum</taxon>
    </lineage>
</organism>
<evidence type="ECO:0000259" key="2">
    <source>
        <dbReference type="Pfam" id="PF08984"/>
    </source>
</evidence>
<feature type="domain" description="DUF1858" evidence="2">
    <location>
        <begin position="6"/>
        <end position="64"/>
    </location>
</feature>
<reference evidence="3" key="1">
    <citation type="submission" date="2021-03" db="EMBL/GenBank/DDBJ databases">
        <title>Proteiniclasticum marinus sp. nov., isolated from tidal flat sediment.</title>
        <authorList>
            <person name="Namirimu T."/>
            <person name="Yang J.-A."/>
            <person name="Yang S.-H."/>
            <person name="Kim Y.-J."/>
            <person name="Kwon K.K."/>
        </authorList>
    </citation>
    <scope>NUCLEOTIDE SEQUENCE</scope>
    <source>
        <strain evidence="3">SCR006</strain>
    </source>
</reference>
<dbReference type="AlphaFoldDB" id="A0A939H3N0"/>
<dbReference type="SUPFAM" id="SSF53850">
    <property type="entry name" value="Periplasmic binding protein-like II"/>
    <property type="match status" value="1"/>
</dbReference>
<dbReference type="Pfam" id="PF08984">
    <property type="entry name" value="DUF1858"/>
    <property type="match status" value="1"/>
</dbReference>
<dbReference type="Gene3D" id="3.40.190.10">
    <property type="entry name" value="Periplasmic binding protein-like II"/>
    <property type="match status" value="2"/>
</dbReference>
<name>A0A939H3N0_9CLOT</name>
<dbReference type="Proteomes" id="UP000664218">
    <property type="component" value="Unassembled WGS sequence"/>
</dbReference>
<dbReference type="RefSeq" id="WP_207598100.1">
    <property type="nucleotide sequence ID" value="NZ_JAFNJU010000001.1"/>
</dbReference>
<dbReference type="GO" id="GO:0030976">
    <property type="term" value="F:thiamine pyrophosphate binding"/>
    <property type="evidence" value="ECO:0007669"/>
    <property type="project" value="TreeGrafter"/>
</dbReference>
<comment type="caution">
    <text evidence="3">The sequence shown here is derived from an EMBL/GenBank/DDBJ whole genome shotgun (WGS) entry which is preliminary data.</text>
</comment>
<dbReference type="GO" id="GO:0030975">
    <property type="term" value="F:thiamine binding"/>
    <property type="evidence" value="ECO:0007669"/>
    <property type="project" value="TreeGrafter"/>
</dbReference>
<protein>
    <submittedName>
        <fullName evidence="3">ABC transporter substrate-binding protein</fullName>
    </submittedName>
</protein>
<dbReference type="Gene3D" id="1.10.3910.10">
    <property type="entry name" value="SP0561-like"/>
    <property type="match status" value="1"/>
</dbReference>
<evidence type="ECO:0000256" key="1">
    <source>
        <dbReference type="ARBA" id="ARBA00022729"/>
    </source>
</evidence>